<evidence type="ECO:0000313" key="10">
    <source>
        <dbReference type="EMBL" id="SFD01047.1"/>
    </source>
</evidence>
<evidence type="ECO:0000256" key="4">
    <source>
        <dbReference type="ARBA" id="ARBA00022692"/>
    </source>
</evidence>
<name>A0A1I1NU14_9ACTN</name>
<proteinExistence type="inferred from homology"/>
<feature type="transmembrane region" description="Helical" evidence="9">
    <location>
        <begin position="133"/>
        <end position="157"/>
    </location>
</feature>
<keyword evidence="4 9" id="KW-0812">Transmembrane</keyword>
<feature type="transmembrane region" description="Helical" evidence="9">
    <location>
        <begin position="262"/>
        <end position="283"/>
    </location>
</feature>
<comment type="subcellular location">
    <subcellularLocation>
        <location evidence="1">Cell membrane</location>
        <topology evidence="1">Multi-pass membrane protein</topology>
    </subcellularLocation>
</comment>
<organism evidence="10 11">
    <name type="scientific">Klenkia taihuensis</name>
    <dbReference type="NCBI Taxonomy" id="1225127"/>
    <lineage>
        <taxon>Bacteria</taxon>
        <taxon>Bacillati</taxon>
        <taxon>Actinomycetota</taxon>
        <taxon>Actinomycetes</taxon>
        <taxon>Geodermatophilales</taxon>
        <taxon>Geodermatophilaceae</taxon>
        <taxon>Klenkia</taxon>
    </lineage>
</organism>
<dbReference type="STRING" id="1225127.SAMN05661030_2270"/>
<dbReference type="AlphaFoldDB" id="A0A1I1NU14"/>
<evidence type="ECO:0000256" key="8">
    <source>
        <dbReference type="ARBA" id="ARBA00037998"/>
    </source>
</evidence>
<dbReference type="Proteomes" id="UP000199022">
    <property type="component" value="Unassembled WGS sequence"/>
</dbReference>
<accession>A0A1I1NU14</accession>
<dbReference type="GO" id="GO:0022857">
    <property type="term" value="F:transmembrane transporter activity"/>
    <property type="evidence" value="ECO:0007669"/>
    <property type="project" value="InterPro"/>
</dbReference>
<evidence type="ECO:0000256" key="1">
    <source>
        <dbReference type="ARBA" id="ARBA00004651"/>
    </source>
</evidence>
<protein>
    <submittedName>
        <fullName evidence="10">Branched-chain amino acid transport system permease protein</fullName>
    </submittedName>
</protein>
<dbReference type="RefSeq" id="WP_091558053.1">
    <property type="nucleotide sequence ID" value="NZ_BNAC01000004.1"/>
</dbReference>
<feature type="transmembrane region" description="Helical" evidence="9">
    <location>
        <begin position="59"/>
        <end position="81"/>
    </location>
</feature>
<dbReference type="PANTHER" id="PTHR11795">
    <property type="entry name" value="BRANCHED-CHAIN AMINO ACID TRANSPORT SYSTEM PERMEASE PROTEIN LIVH"/>
    <property type="match status" value="1"/>
</dbReference>
<gene>
    <name evidence="10" type="ORF">SAMN05661030_2270</name>
</gene>
<evidence type="ECO:0000256" key="3">
    <source>
        <dbReference type="ARBA" id="ARBA00022475"/>
    </source>
</evidence>
<reference evidence="11" key="1">
    <citation type="submission" date="2016-10" db="EMBL/GenBank/DDBJ databases">
        <authorList>
            <person name="Varghese N."/>
            <person name="Submissions S."/>
        </authorList>
    </citation>
    <scope>NUCLEOTIDE SEQUENCE [LARGE SCALE GENOMIC DNA]</scope>
    <source>
        <strain evidence="11">DSM 45962</strain>
    </source>
</reference>
<dbReference type="CDD" id="cd06582">
    <property type="entry name" value="TM_PBP1_LivH_like"/>
    <property type="match status" value="1"/>
</dbReference>
<feature type="transmembrane region" description="Helical" evidence="9">
    <location>
        <begin position="34"/>
        <end position="53"/>
    </location>
</feature>
<feature type="transmembrane region" description="Helical" evidence="9">
    <location>
        <begin position="187"/>
        <end position="206"/>
    </location>
</feature>
<evidence type="ECO:0000256" key="5">
    <source>
        <dbReference type="ARBA" id="ARBA00022970"/>
    </source>
</evidence>
<dbReference type="GO" id="GO:0006865">
    <property type="term" value="P:amino acid transport"/>
    <property type="evidence" value="ECO:0007669"/>
    <property type="project" value="UniProtKB-KW"/>
</dbReference>
<feature type="transmembrane region" description="Helical" evidence="9">
    <location>
        <begin position="12"/>
        <end position="29"/>
    </location>
</feature>
<keyword evidence="6 9" id="KW-1133">Transmembrane helix</keyword>
<evidence type="ECO:0000256" key="2">
    <source>
        <dbReference type="ARBA" id="ARBA00022448"/>
    </source>
</evidence>
<comment type="similarity">
    <text evidence="8">Belongs to the binding-protein-dependent transport system permease family. LivHM subfamily.</text>
</comment>
<dbReference type="PANTHER" id="PTHR11795:SF450">
    <property type="entry name" value="ABC TRANSPORTER PERMEASE PROTEIN"/>
    <property type="match status" value="1"/>
</dbReference>
<evidence type="ECO:0000256" key="9">
    <source>
        <dbReference type="SAM" id="Phobius"/>
    </source>
</evidence>
<dbReference type="InterPro" id="IPR001851">
    <property type="entry name" value="ABC_transp_permease"/>
</dbReference>
<keyword evidence="5" id="KW-0029">Amino-acid transport</keyword>
<keyword evidence="3" id="KW-1003">Cell membrane</keyword>
<keyword evidence="2" id="KW-0813">Transport</keyword>
<dbReference type="InterPro" id="IPR052157">
    <property type="entry name" value="BCAA_transport_permease"/>
</dbReference>
<dbReference type="GO" id="GO:0005886">
    <property type="term" value="C:plasma membrane"/>
    <property type="evidence" value="ECO:0007669"/>
    <property type="project" value="UniProtKB-SubCell"/>
</dbReference>
<dbReference type="Pfam" id="PF02653">
    <property type="entry name" value="BPD_transp_2"/>
    <property type="match status" value="1"/>
</dbReference>
<evidence type="ECO:0000313" key="11">
    <source>
        <dbReference type="Proteomes" id="UP000199022"/>
    </source>
</evidence>
<dbReference type="EMBL" id="FOMD01000002">
    <property type="protein sequence ID" value="SFD01047.1"/>
    <property type="molecule type" value="Genomic_DNA"/>
</dbReference>
<evidence type="ECO:0000256" key="6">
    <source>
        <dbReference type="ARBA" id="ARBA00022989"/>
    </source>
</evidence>
<sequence>MSYFLEQVLNGLSYGLVLSLIAAGFAIVFTSTGVLNFAHGSVVLLGAYLVAVLHDTIGFWPAVLVGLVGAAVVGVAINALLVRNLADPNPGTAAILMLGVDIVLLTELTRRIGNQVLTLGAPWGASVVRLGDVTLPTGRVLAAAVTLVAFGALWYLFSRTDLGVGMRAAAADGPTASLMGIRLSRTAATGWALAGILAAVAGIFLTSFPAPGVAPTVALSAFAAIPAWVLGGFDSVPGAVVGGLLIGLTSALVTGYEADLEPFLGAGFGEVAPYVVMIVVLLVRPSGLLGSKEAVRV</sequence>
<evidence type="ECO:0000256" key="7">
    <source>
        <dbReference type="ARBA" id="ARBA00023136"/>
    </source>
</evidence>
<dbReference type="OrthoDB" id="9807115at2"/>
<keyword evidence="7 9" id="KW-0472">Membrane</keyword>
<keyword evidence="11" id="KW-1185">Reference proteome</keyword>